<dbReference type="Pfam" id="PF03547">
    <property type="entry name" value="Mem_trans"/>
    <property type="match status" value="1"/>
</dbReference>
<keyword evidence="10" id="KW-1185">Reference proteome</keyword>
<evidence type="ECO:0000256" key="7">
    <source>
        <dbReference type="ARBA" id="ARBA00023136"/>
    </source>
</evidence>
<dbReference type="InterPro" id="IPR038770">
    <property type="entry name" value="Na+/solute_symporter_sf"/>
</dbReference>
<dbReference type="RefSeq" id="WP_092858985.1">
    <property type="nucleotide sequence ID" value="NZ_FOQH01000003.1"/>
</dbReference>
<keyword evidence="4" id="KW-1003">Cell membrane</keyword>
<dbReference type="Gene3D" id="1.20.1530.20">
    <property type="match status" value="1"/>
</dbReference>
<dbReference type="STRING" id="1114924.SAMN05216258_103186"/>
<comment type="similarity">
    <text evidence="2">Belongs to the auxin efflux carrier (TC 2.A.69) family.</text>
</comment>
<evidence type="ECO:0000256" key="3">
    <source>
        <dbReference type="ARBA" id="ARBA00022448"/>
    </source>
</evidence>
<dbReference type="AlphaFoldDB" id="A0A1I3E4Q9"/>
<comment type="subcellular location">
    <subcellularLocation>
        <location evidence="1">Cell membrane</location>
        <topology evidence="1">Multi-pass membrane protein</topology>
    </subcellularLocation>
</comment>
<sequence>MIGMMIVALAPTALLIGLGHVLRWRTALLPEAFWPPAEKLAYFVLLPALIVHGLATADLSEVPVGAMVAAIGLPLVITGAGLALARRPLGIEPAAFTSVFQGGVRFNNYVGVTAALALFGPQAAALSAIAIATIVPIANVLCVTVFARYVPGGASEDGSAAGQASVLHTLKLLSRNPLILACVLGIALHAFHLGLPPGVEGFFKALGQAALPLGLLCVGAALDRESLGRSPRLAVISSVAKFGAMPLLTALGCLAFGLTGAPAMLAVLFNALPTASSSYVLARQLGGDAPLMASLVATQTVVAVITVPLAMIAAQAVFP</sequence>
<dbReference type="GO" id="GO:0005886">
    <property type="term" value="C:plasma membrane"/>
    <property type="evidence" value="ECO:0007669"/>
    <property type="project" value="UniProtKB-SubCell"/>
</dbReference>
<name>A0A1I3E4Q9_9RHOB</name>
<keyword evidence="7 8" id="KW-0472">Membrane</keyword>
<evidence type="ECO:0000256" key="5">
    <source>
        <dbReference type="ARBA" id="ARBA00022692"/>
    </source>
</evidence>
<keyword evidence="6 8" id="KW-1133">Transmembrane helix</keyword>
<proteinExistence type="inferred from homology"/>
<evidence type="ECO:0000256" key="4">
    <source>
        <dbReference type="ARBA" id="ARBA00022475"/>
    </source>
</evidence>
<reference evidence="9 10" key="1">
    <citation type="submission" date="2016-10" db="EMBL/GenBank/DDBJ databases">
        <authorList>
            <person name="de Groot N.N."/>
        </authorList>
    </citation>
    <scope>NUCLEOTIDE SEQUENCE [LARGE SCALE GENOMIC DNA]</scope>
    <source>
        <strain evidence="9 10">CGMCC 1.11030</strain>
    </source>
</reference>
<evidence type="ECO:0000256" key="6">
    <source>
        <dbReference type="ARBA" id="ARBA00022989"/>
    </source>
</evidence>
<dbReference type="Proteomes" id="UP000199377">
    <property type="component" value="Unassembled WGS sequence"/>
</dbReference>
<evidence type="ECO:0000313" key="10">
    <source>
        <dbReference type="Proteomes" id="UP000199377"/>
    </source>
</evidence>
<keyword evidence="5 8" id="KW-0812">Transmembrane</keyword>
<feature type="transmembrane region" description="Helical" evidence="8">
    <location>
        <begin position="294"/>
        <end position="318"/>
    </location>
</feature>
<dbReference type="OrthoDB" id="9805563at2"/>
<accession>A0A1I3E4Q9</accession>
<evidence type="ECO:0008006" key="11">
    <source>
        <dbReference type="Google" id="ProtNLM"/>
    </source>
</evidence>
<evidence type="ECO:0000256" key="1">
    <source>
        <dbReference type="ARBA" id="ARBA00004651"/>
    </source>
</evidence>
<dbReference type="InterPro" id="IPR004776">
    <property type="entry name" value="Mem_transp_PIN-like"/>
</dbReference>
<organism evidence="9 10">
    <name type="scientific">Albimonas pacifica</name>
    <dbReference type="NCBI Taxonomy" id="1114924"/>
    <lineage>
        <taxon>Bacteria</taxon>
        <taxon>Pseudomonadati</taxon>
        <taxon>Pseudomonadota</taxon>
        <taxon>Alphaproteobacteria</taxon>
        <taxon>Rhodobacterales</taxon>
        <taxon>Paracoccaceae</taxon>
        <taxon>Albimonas</taxon>
    </lineage>
</organism>
<dbReference type="PANTHER" id="PTHR36838">
    <property type="entry name" value="AUXIN EFFLUX CARRIER FAMILY PROTEIN"/>
    <property type="match status" value="1"/>
</dbReference>
<feature type="transmembrane region" description="Helical" evidence="8">
    <location>
        <begin position="64"/>
        <end position="85"/>
    </location>
</feature>
<feature type="transmembrane region" description="Helical" evidence="8">
    <location>
        <begin position="178"/>
        <end position="195"/>
    </location>
</feature>
<keyword evidence="3" id="KW-0813">Transport</keyword>
<evidence type="ECO:0000256" key="8">
    <source>
        <dbReference type="SAM" id="Phobius"/>
    </source>
</evidence>
<evidence type="ECO:0000313" key="9">
    <source>
        <dbReference type="EMBL" id="SFH93970.1"/>
    </source>
</evidence>
<dbReference type="PANTHER" id="PTHR36838:SF4">
    <property type="entry name" value="AUXIN EFFLUX CARRIER FAMILY PROTEIN"/>
    <property type="match status" value="1"/>
</dbReference>
<protein>
    <recommendedName>
        <fullName evidence="11">AEC family transporter</fullName>
    </recommendedName>
</protein>
<dbReference type="GO" id="GO:0055085">
    <property type="term" value="P:transmembrane transport"/>
    <property type="evidence" value="ECO:0007669"/>
    <property type="project" value="InterPro"/>
</dbReference>
<dbReference type="EMBL" id="FOQH01000003">
    <property type="protein sequence ID" value="SFH93970.1"/>
    <property type="molecule type" value="Genomic_DNA"/>
</dbReference>
<gene>
    <name evidence="9" type="ORF">SAMN05216258_103186</name>
</gene>
<feature type="transmembrane region" description="Helical" evidence="8">
    <location>
        <begin position="123"/>
        <end position="147"/>
    </location>
</feature>
<evidence type="ECO:0000256" key="2">
    <source>
        <dbReference type="ARBA" id="ARBA00010145"/>
    </source>
</evidence>